<sequence>MFVQRMYIFQVWSVWSGRPQPPAPHTPHPQPGAAGAKEKHEIALYIQFDPALFPAFQVE</sequence>
<comment type="caution">
    <text evidence="1">The sequence shown here is derived from an EMBL/GenBank/DDBJ whole genome shotgun (WGS) entry which is preliminary data.</text>
</comment>
<dbReference type="EMBL" id="BIFS01000002">
    <property type="protein sequence ID" value="GCE23073.1"/>
    <property type="molecule type" value="Genomic_DNA"/>
</dbReference>
<reference evidence="2" key="1">
    <citation type="submission" date="2018-12" db="EMBL/GenBank/DDBJ databases">
        <title>Tengunoibacter tsumagoiensis gen. nov., sp. nov., Dictyobacter kobayashii sp. nov., D. alpinus sp. nov., and D. joshuensis sp. nov. and description of Dictyobacteraceae fam. nov. within the order Ktedonobacterales isolated from Tengu-no-mugimeshi.</title>
        <authorList>
            <person name="Wang C.M."/>
            <person name="Zheng Y."/>
            <person name="Sakai Y."/>
            <person name="Toyoda A."/>
            <person name="Minakuchi Y."/>
            <person name="Abe K."/>
            <person name="Yokota A."/>
            <person name="Yabe S."/>
        </authorList>
    </citation>
    <scope>NUCLEOTIDE SEQUENCE [LARGE SCALE GENOMIC DNA]</scope>
    <source>
        <strain evidence="2">Uno11</strain>
    </source>
</reference>
<accession>A0A402AVN0</accession>
<name>A0A402AVN0_9CHLR</name>
<evidence type="ECO:0000313" key="1">
    <source>
        <dbReference type="EMBL" id="GCE23073.1"/>
    </source>
</evidence>
<protein>
    <submittedName>
        <fullName evidence="1">Uncharacterized protein</fullName>
    </submittedName>
</protein>
<keyword evidence="2" id="KW-1185">Reference proteome</keyword>
<evidence type="ECO:0000313" key="2">
    <source>
        <dbReference type="Proteomes" id="UP000287188"/>
    </source>
</evidence>
<dbReference type="Proteomes" id="UP000287188">
    <property type="component" value="Unassembled WGS sequence"/>
</dbReference>
<gene>
    <name evidence="1" type="ORF">KDK_68730</name>
</gene>
<organism evidence="1 2">
    <name type="scientific">Dictyobacter kobayashii</name>
    <dbReference type="NCBI Taxonomy" id="2014872"/>
    <lineage>
        <taxon>Bacteria</taxon>
        <taxon>Bacillati</taxon>
        <taxon>Chloroflexota</taxon>
        <taxon>Ktedonobacteria</taxon>
        <taxon>Ktedonobacterales</taxon>
        <taxon>Dictyobacteraceae</taxon>
        <taxon>Dictyobacter</taxon>
    </lineage>
</organism>
<proteinExistence type="predicted"/>
<dbReference type="AlphaFoldDB" id="A0A402AVN0"/>